<evidence type="ECO:0000313" key="3">
    <source>
        <dbReference type="Proteomes" id="UP000245998"/>
    </source>
</evidence>
<dbReference type="AlphaFoldDB" id="A0A2U1K344"/>
<organism evidence="2 3">
    <name type="scientific">Pueribacillus theae</name>
    <dbReference type="NCBI Taxonomy" id="2171751"/>
    <lineage>
        <taxon>Bacteria</taxon>
        <taxon>Bacillati</taxon>
        <taxon>Bacillota</taxon>
        <taxon>Bacilli</taxon>
        <taxon>Bacillales</taxon>
        <taxon>Bacillaceae</taxon>
        <taxon>Pueribacillus</taxon>
    </lineage>
</organism>
<proteinExistence type="predicted"/>
<keyword evidence="3" id="KW-1185">Reference proteome</keyword>
<dbReference type="EMBL" id="QCZG01000014">
    <property type="protein sequence ID" value="PWA11950.1"/>
    <property type="molecule type" value="Genomic_DNA"/>
</dbReference>
<dbReference type="SUPFAM" id="SSF53756">
    <property type="entry name" value="UDP-Glycosyltransferase/glycogen phosphorylase"/>
    <property type="match status" value="1"/>
</dbReference>
<evidence type="ECO:0000313" key="2">
    <source>
        <dbReference type="EMBL" id="PWA11950.1"/>
    </source>
</evidence>
<dbReference type="OrthoDB" id="570545at2"/>
<comment type="caution">
    <text evidence="2">The sequence shown here is derived from an EMBL/GenBank/DDBJ whole genome shotgun (WGS) entry which is preliminary data.</text>
</comment>
<evidence type="ECO:0000259" key="1">
    <source>
        <dbReference type="Pfam" id="PF00534"/>
    </source>
</evidence>
<dbReference type="GO" id="GO:0016757">
    <property type="term" value="F:glycosyltransferase activity"/>
    <property type="evidence" value="ECO:0007669"/>
    <property type="project" value="InterPro"/>
</dbReference>
<name>A0A2U1K344_9BACI</name>
<dbReference type="PANTHER" id="PTHR12526">
    <property type="entry name" value="GLYCOSYLTRANSFERASE"/>
    <property type="match status" value="1"/>
</dbReference>
<dbReference type="Pfam" id="PF00534">
    <property type="entry name" value="Glycos_transf_1"/>
    <property type="match status" value="1"/>
</dbReference>
<reference evidence="2 3" key="1">
    <citation type="submission" date="2018-04" db="EMBL/GenBank/DDBJ databases">
        <title>Camelliibacillus theae gen. nov., sp. nov., isolated from Pu'er tea.</title>
        <authorList>
            <person name="Niu L."/>
        </authorList>
    </citation>
    <scope>NUCLEOTIDE SEQUENCE [LARGE SCALE GENOMIC DNA]</scope>
    <source>
        <strain evidence="2 3">T8</strain>
    </source>
</reference>
<dbReference type="RefSeq" id="WP_116554450.1">
    <property type="nucleotide sequence ID" value="NZ_QCZG01000014.1"/>
</dbReference>
<accession>A0A2U1K344</accession>
<sequence>MQNYGIYFMIHSIGVVRGGMTRAALHRAHLLSDDYEEIGLVTFDFNPDYAEEIRQLEEIGLWNEKMKHYNVYEFLMGKQAEGETLKCQSPEEYVIQKSSKHPELYHCFQNGKLVKNKIYENNQLRYVDLFDDRKKLTKRLLFDRKGQVRKETFYDRETQTVTKERFLTPSGACFLEQSFDRLTENTLSCIWYNEKGEKKKTFKIIKHYRNYFINSLIENKEAAVLVSDGRFSDRIIFGNNNPKIVKVAVLHSNHLKYPYHYGSALVERNKQLIGNLHKLDAFVTLTERQADDIRNRFGQLSTIHVVGHAAPTVKMNQISLDDELYTAVMLARYVGIKQIPHAIKAFKKVVKQVPQARLEIYGFGKEEEKYKRLVKRLKLENHVFINGFANDITKIYQRAAFSVITSKSEAFAMAIVESLSQGTPVISYDCKYGPSEMIQHGENGLLVKTNDINGLAAAMVELFLNKEKRNALSRESKKVTEKYGQESIAEKWKEVFVKALRQKEQRVHLKEINAGLTNISYDEENAVIVEGNLYIKKDKNINSLVRQHLTLSLQLRRQKELEDLYVPLNVRWVDDNVLNFNGKVANIQELSKGKWNMNISCVCLNCHHFIQAKVSQNLIFDSRKKRIAKTMVKLIRDKQHVWIKVIRSGRKERYHLNQRFQNYKAKIRDKLNLVR</sequence>
<dbReference type="InterPro" id="IPR001296">
    <property type="entry name" value="Glyco_trans_1"/>
</dbReference>
<feature type="domain" description="Glycosyl transferase family 1" evidence="1">
    <location>
        <begin position="316"/>
        <end position="478"/>
    </location>
</feature>
<dbReference type="Proteomes" id="UP000245998">
    <property type="component" value="Unassembled WGS sequence"/>
</dbReference>
<protein>
    <recommendedName>
        <fullName evidence="1">Glycosyl transferase family 1 domain-containing protein</fullName>
    </recommendedName>
</protein>
<gene>
    <name evidence="2" type="ORF">DCC39_08425</name>
</gene>
<dbReference type="PANTHER" id="PTHR12526:SF630">
    <property type="entry name" value="GLYCOSYLTRANSFERASE"/>
    <property type="match status" value="1"/>
</dbReference>
<dbReference type="Gene3D" id="3.40.50.2000">
    <property type="entry name" value="Glycogen Phosphorylase B"/>
    <property type="match status" value="3"/>
</dbReference>